<name>A0ABP9D0L8_9ACTN</name>
<accession>A0ABP9D0L8</accession>
<organism evidence="1 2">
    <name type="scientific">Tomitella cavernea</name>
    <dbReference type="NCBI Taxonomy" id="1387982"/>
    <lineage>
        <taxon>Bacteria</taxon>
        <taxon>Bacillati</taxon>
        <taxon>Actinomycetota</taxon>
        <taxon>Actinomycetes</taxon>
        <taxon>Mycobacteriales</taxon>
        <taxon>Tomitella</taxon>
    </lineage>
</organism>
<comment type="caution">
    <text evidence="1">The sequence shown here is derived from an EMBL/GenBank/DDBJ whole genome shotgun (WGS) entry which is preliminary data.</text>
</comment>
<keyword evidence="2" id="KW-1185">Reference proteome</keyword>
<dbReference type="InterPro" id="IPR014718">
    <property type="entry name" value="GH-type_carb-bd"/>
</dbReference>
<dbReference type="EMBL" id="BAABKQ010000001">
    <property type="protein sequence ID" value="GAA4822647.1"/>
    <property type="molecule type" value="Genomic_DNA"/>
</dbReference>
<protein>
    <submittedName>
        <fullName evidence="1">Aldose 1-epimerase family protein</fullName>
    </submittedName>
</protein>
<reference evidence="2" key="1">
    <citation type="journal article" date="2019" name="Int. J. Syst. Evol. Microbiol.">
        <title>The Global Catalogue of Microorganisms (GCM) 10K type strain sequencing project: providing services to taxonomists for standard genome sequencing and annotation.</title>
        <authorList>
            <consortium name="The Broad Institute Genomics Platform"/>
            <consortium name="The Broad Institute Genome Sequencing Center for Infectious Disease"/>
            <person name="Wu L."/>
            <person name="Ma J."/>
        </authorList>
    </citation>
    <scope>NUCLEOTIDE SEQUENCE [LARGE SCALE GENOMIC DNA]</scope>
    <source>
        <strain evidence="2">JCM 18542</strain>
    </source>
</reference>
<dbReference type="Gene3D" id="2.70.98.10">
    <property type="match status" value="1"/>
</dbReference>
<dbReference type="CDD" id="cd09022">
    <property type="entry name" value="Aldose_epim_Ec_YihR"/>
    <property type="match status" value="1"/>
</dbReference>
<proteinExistence type="predicted"/>
<dbReference type="InterPro" id="IPR008183">
    <property type="entry name" value="Aldose_1/G6P_1-epimerase"/>
</dbReference>
<dbReference type="InterPro" id="IPR011013">
    <property type="entry name" value="Gal_mutarotase_sf_dom"/>
</dbReference>
<dbReference type="InterPro" id="IPR037480">
    <property type="entry name" value="YihR-like"/>
</dbReference>
<dbReference type="RefSeq" id="WP_200173995.1">
    <property type="nucleotide sequence ID" value="NZ_BAABKQ010000001.1"/>
</dbReference>
<dbReference type="Proteomes" id="UP001500839">
    <property type="component" value="Unassembled WGS sequence"/>
</dbReference>
<sequence>MSDDVGALPRFVPSGRQWEIRHGALRAVIVEVGGGIRTFTCGEREVLESYPVGAMCDGAHGAPLIPWPNRLDGGRYTFDGAEHRTALTEPARGNAIHGLLRWRPYALRRAAADAVTVGAVVHPSPGYPFALDVEIEYRLDDDGLTAATTARNVGADALPYAHGQHPYLSAGAGTLDRCVLEFDAGTRILVDGERALPSGTVPTECTDYDFRGGRIVGALRLDDPFTDLRRDGRGVSWVRLTGGDGRTVEQWADRSFGYRQLFSGDTLAPARRRTGLAAEPMTAPPNAFASGEALVRLEPGEEFTSVWGARLV</sequence>
<evidence type="ECO:0000313" key="1">
    <source>
        <dbReference type="EMBL" id="GAA4822647.1"/>
    </source>
</evidence>
<evidence type="ECO:0000313" key="2">
    <source>
        <dbReference type="Proteomes" id="UP001500839"/>
    </source>
</evidence>
<dbReference type="Pfam" id="PF01263">
    <property type="entry name" value="Aldose_epim"/>
    <property type="match status" value="1"/>
</dbReference>
<dbReference type="SUPFAM" id="SSF74650">
    <property type="entry name" value="Galactose mutarotase-like"/>
    <property type="match status" value="1"/>
</dbReference>
<gene>
    <name evidence="1" type="ORF">GCM10023353_34030</name>
</gene>